<keyword evidence="2" id="KW-1185">Reference proteome</keyword>
<proteinExistence type="predicted"/>
<accession>A0A9K3DXF1</accession>
<reference evidence="1" key="2">
    <citation type="submission" date="2020-06" db="EMBL/GenBank/DDBJ databases">
        <title>Helianthus annuus Genome sequencing and assembly Release 2.</title>
        <authorList>
            <person name="Gouzy J."/>
            <person name="Langlade N."/>
            <person name="Munos S."/>
        </authorList>
    </citation>
    <scope>NUCLEOTIDE SEQUENCE</scope>
    <source>
        <tissue evidence="1">Leaves</tissue>
    </source>
</reference>
<organism evidence="1 2">
    <name type="scientific">Helianthus annuus</name>
    <name type="common">Common sunflower</name>
    <dbReference type="NCBI Taxonomy" id="4232"/>
    <lineage>
        <taxon>Eukaryota</taxon>
        <taxon>Viridiplantae</taxon>
        <taxon>Streptophyta</taxon>
        <taxon>Embryophyta</taxon>
        <taxon>Tracheophyta</taxon>
        <taxon>Spermatophyta</taxon>
        <taxon>Magnoliopsida</taxon>
        <taxon>eudicotyledons</taxon>
        <taxon>Gunneridae</taxon>
        <taxon>Pentapetalae</taxon>
        <taxon>asterids</taxon>
        <taxon>campanulids</taxon>
        <taxon>Asterales</taxon>
        <taxon>Asteraceae</taxon>
        <taxon>Asteroideae</taxon>
        <taxon>Heliantheae alliance</taxon>
        <taxon>Heliantheae</taxon>
        <taxon>Helianthus</taxon>
    </lineage>
</organism>
<protein>
    <submittedName>
        <fullName evidence="1">Uncharacterized protein</fullName>
    </submittedName>
</protein>
<dbReference type="Proteomes" id="UP000215914">
    <property type="component" value="Unassembled WGS sequence"/>
</dbReference>
<dbReference type="EMBL" id="MNCJ02000331">
    <property type="protein sequence ID" value="KAF5762407.1"/>
    <property type="molecule type" value="Genomic_DNA"/>
</dbReference>
<gene>
    <name evidence="1" type="ORF">HanXRQr2_Chr16g0776341</name>
</gene>
<comment type="caution">
    <text evidence="1">The sequence shown here is derived from an EMBL/GenBank/DDBJ whole genome shotgun (WGS) entry which is preliminary data.</text>
</comment>
<dbReference type="Gramene" id="mRNA:HanXRQr2_Chr16g0776341">
    <property type="protein sequence ID" value="CDS:HanXRQr2_Chr16g0776341.1"/>
    <property type="gene ID" value="HanXRQr2_Chr16g0776341"/>
</dbReference>
<sequence>MIFHNNNHLQISIFCFFQNHGIVVNQNINRSQNSRTTLNHFPEWVTNHP</sequence>
<evidence type="ECO:0000313" key="2">
    <source>
        <dbReference type="Proteomes" id="UP000215914"/>
    </source>
</evidence>
<name>A0A9K3DXF1_HELAN</name>
<evidence type="ECO:0000313" key="1">
    <source>
        <dbReference type="EMBL" id="KAF5762407.1"/>
    </source>
</evidence>
<dbReference type="AlphaFoldDB" id="A0A9K3DXF1"/>
<reference evidence="1" key="1">
    <citation type="journal article" date="2017" name="Nature">
        <title>The sunflower genome provides insights into oil metabolism, flowering and Asterid evolution.</title>
        <authorList>
            <person name="Badouin H."/>
            <person name="Gouzy J."/>
            <person name="Grassa C.J."/>
            <person name="Murat F."/>
            <person name="Staton S.E."/>
            <person name="Cottret L."/>
            <person name="Lelandais-Briere C."/>
            <person name="Owens G.L."/>
            <person name="Carrere S."/>
            <person name="Mayjonade B."/>
            <person name="Legrand L."/>
            <person name="Gill N."/>
            <person name="Kane N.C."/>
            <person name="Bowers J.E."/>
            <person name="Hubner S."/>
            <person name="Bellec A."/>
            <person name="Berard A."/>
            <person name="Berges H."/>
            <person name="Blanchet N."/>
            <person name="Boniface M.C."/>
            <person name="Brunel D."/>
            <person name="Catrice O."/>
            <person name="Chaidir N."/>
            <person name="Claudel C."/>
            <person name="Donnadieu C."/>
            <person name="Faraut T."/>
            <person name="Fievet G."/>
            <person name="Helmstetter N."/>
            <person name="King M."/>
            <person name="Knapp S.J."/>
            <person name="Lai Z."/>
            <person name="Le Paslier M.C."/>
            <person name="Lippi Y."/>
            <person name="Lorenzon L."/>
            <person name="Mandel J.R."/>
            <person name="Marage G."/>
            <person name="Marchand G."/>
            <person name="Marquand E."/>
            <person name="Bret-Mestries E."/>
            <person name="Morien E."/>
            <person name="Nambeesan S."/>
            <person name="Nguyen T."/>
            <person name="Pegot-Espagnet P."/>
            <person name="Pouilly N."/>
            <person name="Raftis F."/>
            <person name="Sallet E."/>
            <person name="Schiex T."/>
            <person name="Thomas J."/>
            <person name="Vandecasteele C."/>
            <person name="Vares D."/>
            <person name="Vear F."/>
            <person name="Vautrin S."/>
            <person name="Crespi M."/>
            <person name="Mangin B."/>
            <person name="Burke J.M."/>
            <person name="Salse J."/>
            <person name="Munos S."/>
            <person name="Vincourt P."/>
            <person name="Rieseberg L.H."/>
            <person name="Langlade N.B."/>
        </authorList>
    </citation>
    <scope>NUCLEOTIDE SEQUENCE</scope>
    <source>
        <tissue evidence="1">Leaves</tissue>
    </source>
</reference>